<dbReference type="SUPFAM" id="SSF55298">
    <property type="entry name" value="YjgF-like"/>
    <property type="match status" value="1"/>
</dbReference>
<dbReference type="PANTHER" id="PTHR11803">
    <property type="entry name" value="2-IMINOBUTANOATE/2-IMINOPROPANOATE DEAMINASE RIDA"/>
    <property type="match status" value="1"/>
</dbReference>
<name>A0A397NK48_9SPHN</name>
<dbReference type="EMBL" id="QXDC01000004">
    <property type="protein sequence ID" value="RIA37932.1"/>
    <property type="molecule type" value="Genomic_DNA"/>
</dbReference>
<dbReference type="GO" id="GO:0019239">
    <property type="term" value="F:deaminase activity"/>
    <property type="evidence" value="ECO:0007669"/>
    <property type="project" value="TreeGrafter"/>
</dbReference>
<dbReference type="OrthoDB" id="9808943at2"/>
<evidence type="ECO:0000313" key="1">
    <source>
        <dbReference type="EMBL" id="RIA37932.1"/>
    </source>
</evidence>
<protein>
    <submittedName>
        <fullName evidence="1">Reactive intermediate/imine deaminase</fullName>
    </submittedName>
</protein>
<accession>A0A397NK48</accession>
<dbReference type="CDD" id="cd00448">
    <property type="entry name" value="YjgF_YER057c_UK114_family"/>
    <property type="match status" value="1"/>
</dbReference>
<reference evidence="1 2" key="1">
    <citation type="submission" date="2018-08" db="EMBL/GenBank/DDBJ databases">
        <title>Genomic Encyclopedia of Type Strains, Phase IV (KMG-IV): sequencing the most valuable type-strain genomes for metagenomic binning, comparative biology and taxonomic classification.</title>
        <authorList>
            <person name="Goeker M."/>
        </authorList>
    </citation>
    <scope>NUCLEOTIDE SEQUENCE [LARGE SCALE GENOMIC DNA]</scope>
    <source>
        <strain evidence="1 2">DSM 25527</strain>
    </source>
</reference>
<comment type="caution">
    <text evidence="1">The sequence shown here is derived from an EMBL/GenBank/DDBJ whole genome shotgun (WGS) entry which is preliminary data.</text>
</comment>
<dbReference type="Pfam" id="PF01042">
    <property type="entry name" value="Ribonuc_L-PSP"/>
    <property type="match status" value="1"/>
</dbReference>
<dbReference type="InterPro" id="IPR035959">
    <property type="entry name" value="RutC-like_sf"/>
</dbReference>
<dbReference type="Proteomes" id="UP000266568">
    <property type="component" value="Unassembled WGS sequence"/>
</dbReference>
<dbReference type="GO" id="GO:0005829">
    <property type="term" value="C:cytosol"/>
    <property type="evidence" value="ECO:0007669"/>
    <property type="project" value="TreeGrafter"/>
</dbReference>
<proteinExistence type="predicted"/>
<dbReference type="PANTHER" id="PTHR11803:SF39">
    <property type="entry name" value="2-IMINOBUTANOATE_2-IMINOPROPANOATE DEAMINASE"/>
    <property type="match status" value="1"/>
</dbReference>
<gene>
    <name evidence="1" type="ORF">DFR49_3822</name>
</gene>
<dbReference type="RefSeq" id="WP_119037168.1">
    <property type="nucleotide sequence ID" value="NZ_QXDC01000004.1"/>
</dbReference>
<dbReference type="AlphaFoldDB" id="A0A397NK48"/>
<sequence>MTAISDVDYIAHPDPRLPFSAAVRVGDVVHLSGQIGVREDGTLPNDIAGQTHQAMRNLADAATRAGTSLDRVVKCTVMLADMALWPEFNRAYLTCFDRDRLPARSAFGTSGLAFGALVEVEAIAVAGAVAGGKAGTGA</sequence>
<organism evidence="1 2">
    <name type="scientific">Hephaestia caeni</name>
    <dbReference type="NCBI Taxonomy" id="645617"/>
    <lineage>
        <taxon>Bacteria</taxon>
        <taxon>Pseudomonadati</taxon>
        <taxon>Pseudomonadota</taxon>
        <taxon>Alphaproteobacteria</taxon>
        <taxon>Sphingomonadales</taxon>
        <taxon>Sphingomonadaceae</taxon>
        <taxon>Hephaestia</taxon>
    </lineage>
</organism>
<keyword evidence="2" id="KW-1185">Reference proteome</keyword>
<evidence type="ECO:0000313" key="2">
    <source>
        <dbReference type="Proteomes" id="UP000266568"/>
    </source>
</evidence>
<dbReference type="Gene3D" id="3.30.1330.40">
    <property type="entry name" value="RutC-like"/>
    <property type="match status" value="1"/>
</dbReference>
<dbReference type="InterPro" id="IPR006175">
    <property type="entry name" value="YjgF/YER057c/UK114"/>
</dbReference>